<dbReference type="Proteomes" id="UP001219525">
    <property type="component" value="Unassembled WGS sequence"/>
</dbReference>
<evidence type="ECO:0000313" key="2">
    <source>
        <dbReference type="EMBL" id="KAJ7203796.1"/>
    </source>
</evidence>
<proteinExistence type="predicted"/>
<name>A0AAD6V6F2_9AGAR</name>
<organism evidence="2 3">
    <name type="scientific">Mycena pura</name>
    <dbReference type="NCBI Taxonomy" id="153505"/>
    <lineage>
        <taxon>Eukaryota</taxon>
        <taxon>Fungi</taxon>
        <taxon>Dikarya</taxon>
        <taxon>Basidiomycota</taxon>
        <taxon>Agaricomycotina</taxon>
        <taxon>Agaricomycetes</taxon>
        <taxon>Agaricomycetidae</taxon>
        <taxon>Agaricales</taxon>
        <taxon>Marasmiineae</taxon>
        <taxon>Mycenaceae</taxon>
        <taxon>Mycena</taxon>
    </lineage>
</organism>
<sequence length="94" mass="9918">MLGLAQLTLRFLPPHSSPFAVCRLPFASCLIPWAGASETHMARECPHFTLIEIIPGMVVAAGLPDSANPLPTRCRRPAVDTAAPQGSPSMLAVA</sequence>
<evidence type="ECO:0000313" key="3">
    <source>
        <dbReference type="Proteomes" id="UP001219525"/>
    </source>
</evidence>
<feature type="region of interest" description="Disordered" evidence="1">
    <location>
        <begin position="73"/>
        <end position="94"/>
    </location>
</feature>
<keyword evidence="3" id="KW-1185">Reference proteome</keyword>
<protein>
    <submittedName>
        <fullName evidence="2">Uncharacterized protein</fullName>
    </submittedName>
</protein>
<evidence type="ECO:0000256" key="1">
    <source>
        <dbReference type="SAM" id="MobiDB-lite"/>
    </source>
</evidence>
<comment type="caution">
    <text evidence="2">The sequence shown here is derived from an EMBL/GenBank/DDBJ whole genome shotgun (WGS) entry which is preliminary data.</text>
</comment>
<gene>
    <name evidence="2" type="ORF">GGX14DRAFT_698902</name>
</gene>
<dbReference type="EMBL" id="JARJCW010000049">
    <property type="protein sequence ID" value="KAJ7203796.1"/>
    <property type="molecule type" value="Genomic_DNA"/>
</dbReference>
<dbReference type="AlphaFoldDB" id="A0AAD6V6F2"/>
<accession>A0AAD6V6F2</accession>
<reference evidence="2" key="1">
    <citation type="submission" date="2023-03" db="EMBL/GenBank/DDBJ databases">
        <title>Massive genome expansion in bonnet fungi (Mycena s.s.) driven by repeated elements and novel gene families across ecological guilds.</title>
        <authorList>
            <consortium name="Lawrence Berkeley National Laboratory"/>
            <person name="Harder C.B."/>
            <person name="Miyauchi S."/>
            <person name="Viragh M."/>
            <person name="Kuo A."/>
            <person name="Thoen E."/>
            <person name="Andreopoulos B."/>
            <person name="Lu D."/>
            <person name="Skrede I."/>
            <person name="Drula E."/>
            <person name="Henrissat B."/>
            <person name="Morin E."/>
            <person name="Kohler A."/>
            <person name="Barry K."/>
            <person name="LaButti K."/>
            <person name="Morin E."/>
            <person name="Salamov A."/>
            <person name="Lipzen A."/>
            <person name="Mereny Z."/>
            <person name="Hegedus B."/>
            <person name="Baldrian P."/>
            <person name="Stursova M."/>
            <person name="Weitz H."/>
            <person name="Taylor A."/>
            <person name="Grigoriev I.V."/>
            <person name="Nagy L.G."/>
            <person name="Martin F."/>
            <person name="Kauserud H."/>
        </authorList>
    </citation>
    <scope>NUCLEOTIDE SEQUENCE</scope>
    <source>
        <strain evidence="2">9144</strain>
    </source>
</reference>